<dbReference type="Pfam" id="PF02357">
    <property type="entry name" value="NusG"/>
    <property type="match status" value="1"/>
</dbReference>
<sequence>MKAWYLLYCKRAQLLRAQEHLERQGVVCLTPIVAIKKMWRGRRVTLHEPLFPNYLFTEFNPENIHTTTIKATRGVSHFVRFGPYPVIIPQMVIDDIKSHRINTISDSTVAVSGDTVLVTEGIFSGLQAIYTEPDGERRSMILLNILNSQVSKSLDNRHFEKVV</sequence>
<gene>
    <name evidence="4 6" type="primary">rfaH</name>
    <name evidence="6" type="ORF">RINTU1_01320</name>
</gene>
<dbReference type="SUPFAM" id="SSF82679">
    <property type="entry name" value="N-utilization substance G protein NusG, N-terminal domain"/>
    <property type="match status" value="1"/>
</dbReference>
<dbReference type="PANTHER" id="PTHR30265:SF7">
    <property type="entry name" value="TRANSCRIPTION ANTITERMINATION PROTEIN RFAH"/>
    <property type="match status" value="1"/>
</dbReference>
<dbReference type="CDD" id="cd09892">
    <property type="entry name" value="NGN_SP_RfaH"/>
    <property type="match status" value="1"/>
</dbReference>
<dbReference type="HAMAP" id="MF_00951">
    <property type="entry name" value="RfaH"/>
    <property type="match status" value="1"/>
</dbReference>
<dbReference type="InterPro" id="IPR036735">
    <property type="entry name" value="NGN_dom_sf"/>
</dbReference>
<accession>A0A6L2ZKP2</accession>
<comment type="caution">
    <text evidence="6">The sequence shown here is derived from an EMBL/GenBank/DDBJ whole genome shotgun (WGS) entry which is preliminary data.</text>
</comment>
<proteinExistence type="inferred from homology"/>
<evidence type="ECO:0000259" key="5">
    <source>
        <dbReference type="SMART" id="SM00738"/>
    </source>
</evidence>
<dbReference type="Proteomes" id="UP000504714">
    <property type="component" value="Unassembled WGS sequence"/>
</dbReference>
<dbReference type="GO" id="GO:0001073">
    <property type="term" value="F:transcription antitermination factor activity, DNA binding"/>
    <property type="evidence" value="ECO:0007669"/>
    <property type="project" value="UniProtKB-UniRule"/>
</dbReference>
<protein>
    <recommendedName>
        <fullName evidence="4">Transcription antitermination protein RfaH</fullName>
    </recommendedName>
</protein>
<dbReference type="InterPro" id="IPR006645">
    <property type="entry name" value="NGN-like_dom"/>
</dbReference>
<evidence type="ECO:0000313" key="7">
    <source>
        <dbReference type="Proteomes" id="UP000504714"/>
    </source>
</evidence>
<evidence type="ECO:0000256" key="1">
    <source>
        <dbReference type="ARBA" id="ARBA00022814"/>
    </source>
</evidence>
<dbReference type="InterPro" id="IPR010215">
    <property type="entry name" value="Transcription_antiterm_RfaH"/>
</dbReference>
<keyword evidence="4" id="KW-0238">DNA-binding</keyword>
<comment type="function">
    <text evidence="4">Enhances distal genes transcription elongation in a specialized subset of operons that encode extracytoplasmic components. RfaH is recruited into a multi-component RNA polymerase complex by the ops element, which is a short conserved DNA sequence located downstream of the main promoter of these operons. Once bound, RfaH suppresses pausing and inhibits Rho-dependent and intrinsic termination at a subset of sites. Termination signals are bypassed, which allows complete synthesis of long RNA chains.</text>
</comment>
<keyword evidence="1 4" id="KW-0889">Transcription antitermination</keyword>
<keyword evidence="2 4" id="KW-0805">Transcription regulation</keyword>
<evidence type="ECO:0000313" key="6">
    <source>
        <dbReference type="EMBL" id="GFN45132.1"/>
    </source>
</evidence>
<evidence type="ECO:0000256" key="4">
    <source>
        <dbReference type="HAMAP-Rule" id="MF_00951"/>
    </source>
</evidence>
<dbReference type="RefSeq" id="WP_176487500.1">
    <property type="nucleotide sequence ID" value="NZ_BLXO01000001.1"/>
</dbReference>
<organism evidence="6 7">
    <name type="scientific">Candidatus Regiella insecticola</name>
    <dbReference type="NCBI Taxonomy" id="138073"/>
    <lineage>
        <taxon>Bacteria</taxon>
        <taxon>Pseudomonadati</taxon>
        <taxon>Pseudomonadota</taxon>
        <taxon>Gammaproteobacteria</taxon>
        <taxon>Enterobacterales</taxon>
        <taxon>Enterobacteriaceae</taxon>
        <taxon>aphid secondary symbionts</taxon>
        <taxon>Candidatus Regiella</taxon>
    </lineage>
</organism>
<comment type="subunit">
    <text evidence="4">Interacts with both the nontemplate DNA and the RNA polymerase (RNAP).</text>
</comment>
<dbReference type="GO" id="GO:0005829">
    <property type="term" value="C:cytosol"/>
    <property type="evidence" value="ECO:0007669"/>
    <property type="project" value="TreeGrafter"/>
</dbReference>
<evidence type="ECO:0000256" key="3">
    <source>
        <dbReference type="ARBA" id="ARBA00023163"/>
    </source>
</evidence>
<feature type="domain" description="NusG-like N-terminal" evidence="5">
    <location>
        <begin position="1"/>
        <end position="100"/>
    </location>
</feature>
<dbReference type="GO" id="GO:0006354">
    <property type="term" value="P:DNA-templated transcription elongation"/>
    <property type="evidence" value="ECO:0007669"/>
    <property type="project" value="InterPro"/>
</dbReference>
<dbReference type="Gene3D" id="3.30.70.940">
    <property type="entry name" value="NusG, N-terminal domain"/>
    <property type="match status" value="1"/>
</dbReference>
<dbReference type="InterPro" id="IPR043425">
    <property type="entry name" value="NusG-like"/>
</dbReference>
<dbReference type="PANTHER" id="PTHR30265">
    <property type="entry name" value="RHO-INTERACTING TRANSCRIPTION TERMINATION FACTOR NUSG"/>
    <property type="match status" value="1"/>
</dbReference>
<keyword evidence="3 4" id="KW-0804">Transcription</keyword>
<dbReference type="NCBIfam" id="NF006534">
    <property type="entry name" value="PRK09014.1"/>
    <property type="match status" value="1"/>
</dbReference>
<dbReference type="SMART" id="SM00738">
    <property type="entry name" value="NGN"/>
    <property type="match status" value="1"/>
</dbReference>
<dbReference type="AlphaFoldDB" id="A0A6L2ZKP2"/>
<dbReference type="GO" id="GO:0003677">
    <property type="term" value="F:DNA binding"/>
    <property type="evidence" value="ECO:0007669"/>
    <property type="project" value="UniProtKB-UniRule"/>
</dbReference>
<evidence type="ECO:0000256" key="2">
    <source>
        <dbReference type="ARBA" id="ARBA00023015"/>
    </source>
</evidence>
<reference evidence="6 7" key="1">
    <citation type="submission" date="2020-06" db="EMBL/GenBank/DDBJ databases">
        <title>The genome sequence of Candidatus Regiella insecticola strain Tut.</title>
        <authorList>
            <person name="Nikoh N."/>
            <person name="Tsuchida T."/>
            <person name="Koga R."/>
            <person name="Oshima K."/>
            <person name="Hattori M."/>
            <person name="Fukatsu T."/>
        </authorList>
    </citation>
    <scope>NUCLEOTIDE SEQUENCE [LARGE SCALE GENOMIC DNA]</scope>
    <source>
        <strain evidence="6 7">Tut</strain>
    </source>
</reference>
<name>A0A6L2ZKP2_9ENTR</name>
<dbReference type="EMBL" id="BLXO01000001">
    <property type="protein sequence ID" value="GFN45132.1"/>
    <property type="molecule type" value="Genomic_DNA"/>
</dbReference>
<dbReference type="NCBIfam" id="TIGR01955">
    <property type="entry name" value="RfaH"/>
    <property type="match status" value="1"/>
</dbReference>
<comment type="similarity">
    <text evidence="4">Belongs to the RfaH family.</text>
</comment>